<dbReference type="KEGG" id="azq:G3580_05490"/>
<evidence type="ECO:0008006" key="3">
    <source>
        <dbReference type="Google" id="ProtNLM"/>
    </source>
</evidence>
<organism evidence="1 2">
    <name type="scientific">Nitrogeniibacter mangrovi</name>
    <dbReference type="NCBI Taxonomy" id="2016596"/>
    <lineage>
        <taxon>Bacteria</taxon>
        <taxon>Pseudomonadati</taxon>
        <taxon>Pseudomonadota</taxon>
        <taxon>Betaproteobacteria</taxon>
        <taxon>Rhodocyclales</taxon>
        <taxon>Zoogloeaceae</taxon>
        <taxon>Nitrogeniibacter</taxon>
    </lineage>
</organism>
<dbReference type="AlphaFoldDB" id="A0A6C1B4L7"/>
<evidence type="ECO:0000313" key="2">
    <source>
        <dbReference type="Proteomes" id="UP000501991"/>
    </source>
</evidence>
<protein>
    <recommendedName>
        <fullName evidence="3">NERD domain-containing protein</fullName>
    </recommendedName>
</protein>
<dbReference type="RefSeq" id="WP_173764308.1">
    <property type="nucleotide sequence ID" value="NZ_CP048836.1"/>
</dbReference>
<keyword evidence="2" id="KW-1185">Reference proteome</keyword>
<proteinExistence type="predicted"/>
<evidence type="ECO:0000313" key="1">
    <source>
        <dbReference type="EMBL" id="QID17144.1"/>
    </source>
</evidence>
<reference evidence="1 2" key="1">
    <citation type="submission" date="2020-02" db="EMBL/GenBank/DDBJ databases">
        <title>Nitrogenibacter mangrovi gen. nov., sp. nov. isolated from mangrove sediment, a denitrifying betaproteobacterium.</title>
        <authorList>
            <person name="Liao H."/>
            <person name="Tian Y."/>
        </authorList>
    </citation>
    <scope>NUCLEOTIDE SEQUENCE [LARGE SCALE GENOMIC DNA]</scope>
    <source>
        <strain evidence="1 2">M9-3-2</strain>
    </source>
</reference>
<sequence>MASKEDILEQLVEEFLIHRDYFVRHNVKFLPRRDHPDFVSNQDSNHSDIDVIGFNPKLTGPDRVWAVSCKSWQSGLNPAQEIKNIQENKTIRGREAWRGFRELVVPKWSEAFIASVKEATGEQTFTYVTAVTHLKGSAQVWEMHPQFISSMKGNPIKVITLKEMLHEVSGALSQTVAGTEFGRTLQLFKAAGIKLQD</sequence>
<gene>
    <name evidence="1" type="ORF">G3580_05490</name>
</gene>
<dbReference type="EMBL" id="CP048836">
    <property type="protein sequence ID" value="QID17144.1"/>
    <property type="molecule type" value="Genomic_DNA"/>
</dbReference>
<accession>A0A6C1B4L7</accession>
<name>A0A6C1B4L7_9RHOO</name>
<dbReference type="Proteomes" id="UP000501991">
    <property type="component" value="Chromosome"/>
</dbReference>